<proteinExistence type="inferred from homology"/>
<gene>
    <name evidence="3" type="ORF">GWC95_19160</name>
</gene>
<name>A0ABW9ZXZ7_9BACT</name>
<evidence type="ECO:0000259" key="2">
    <source>
        <dbReference type="Pfam" id="PF00582"/>
    </source>
</evidence>
<accession>A0ABW9ZXZ7</accession>
<dbReference type="RefSeq" id="WP_161820310.1">
    <property type="nucleotide sequence ID" value="NZ_JAACJS010000015.1"/>
</dbReference>
<evidence type="ECO:0000313" key="3">
    <source>
        <dbReference type="EMBL" id="NCI52052.1"/>
    </source>
</evidence>
<dbReference type="Proteomes" id="UP000753802">
    <property type="component" value="Unassembled WGS sequence"/>
</dbReference>
<dbReference type="Pfam" id="PF00582">
    <property type="entry name" value="Usp"/>
    <property type="match status" value="1"/>
</dbReference>
<dbReference type="PANTHER" id="PTHR46268:SF6">
    <property type="entry name" value="UNIVERSAL STRESS PROTEIN UP12"/>
    <property type="match status" value="1"/>
</dbReference>
<dbReference type="InterPro" id="IPR006016">
    <property type="entry name" value="UspA"/>
</dbReference>
<comment type="similarity">
    <text evidence="1">Belongs to the universal stress protein A family.</text>
</comment>
<dbReference type="PANTHER" id="PTHR46268">
    <property type="entry name" value="STRESS RESPONSE PROTEIN NHAX"/>
    <property type="match status" value="1"/>
</dbReference>
<dbReference type="CDD" id="cd00293">
    <property type="entry name" value="USP-like"/>
    <property type="match status" value="1"/>
</dbReference>
<evidence type="ECO:0000256" key="1">
    <source>
        <dbReference type="ARBA" id="ARBA00008791"/>
    </source>
</evidence>
<dbReference type="PRINTS" id="PR01438">
    <property type="entry name" value="UNVRSLSTRESS"/>
</dbReference>
<comment type="caution">
    <text evidence="3">The sequence shown here is derived from an EMBL/GenBank/DDBJ whole genome shotgun (WGS) entry which is preliminary data.</text>
</comment>
<sequence>MKKILVPVDFSSTSENAASYAAQLSIEIHAELILLHVYQYPVLLGDVPYPVEAYAQIADDAEKSLGELAEKLGRQLNGRRVAKTELKEGSFIHQLEVACKENNPDVVVMGCSGVSAAGKFFFGSNALQAIRHLHHPVLLVPPGAAYSDIKQIGLLSDLVNAETSIPVRSAIHFVNALHATLTVALITTGLDYTVPGSEETKRMEELFAPTPIELRSVHDESFEDGVARFVKKCNLDLLIIAPFKHSFFSRLFQNTHTEQLLKHPIVPTLFLKAVEKKD</sequence>
<feature type="domain" description="UspA" evidence="2">
    <location>
        <begin position="1"/>
        <end position="141"/>
    </location>
</feature>
<dbReference type="EMBL" id="JAACJS010000015">
    <property type="protein sequence ID" value="NCI52052.1"/>
    <property type="molecule type" value="Genomic_DNA"/>
</dbReference>
<evidence type="ECO:0000313" key="4">
    <source>
        <dbReference type="Proteomes" id="UP000753802"/>
    </source>
</evidence>
<reference evidence="3 4" key="1">
    <citation type="submission" date="2020-01" db="EMBL/GenBank/DDBJ databases">
        <title>Genome analysis.</title>
        <authorList>
            <person name="Wu S."/>
            <person name="Wang G."/>
        </authorList>
    </citation>
    <scope>NUCLEOTIDE SEQUENCE [LARGE SCALE GENOMIC DNA]</scope>
    <source>
        <strain evidence="3 4">SYL130</strain>
    </source>
</reference>
<dbReference type="SUPFAM" id="SSF52402">
    <property type="entry name" value="Adenine nucleotide alpha hydrolases-like"/>
    <property type="match status" value="2"/>
</dbReference>
<keyword evidence="4" id="KW-1185">Reference proteome</keyword>
<protein>
    <submittedName>
        <fullName evidence="3">Universal stress protein</fullName>
    </submittedName>
</protein>
<dbReference type="Gene3D" id="3.40.50.12370">
    <property type="match status" value="1"/>
</dbReference>
<organism evidence="3 4">
    <name type="scientific">Sediminibacterium roseum</name>
    <dbReference type="NCBI Taxonomy" id="1978412"/>
    <lineage>
        <taxon>Bacteria</taxon>
        <taxon>Pseudomonadati</taxon>
        <taxon>Bacteroidota</taxon>
        <taxon>Chitinophagia</taxon>
        <taxon>Chitinophagales</taxon>
        <taxon>Chitinophagaceae</taxon>
        <taxon>Sediminibacterium</taxon>
    </lineage>
</organism>
<dbReference type="InterPro" id="IPR006015">
    <property type="entry name" value="Universal_stress_UspA"/>
</dbReference>